<dbReference type="Gene3D" id="3.30.450.90">
    <property type="match status" value="1"/>
</dbReference>
<proteinExistence type="inferred from homology"/>
<evidence type="ECO:0000256" key="3">
    <source>
        <dbReference type="ARBA" id="ARBA00022840"/>
    </source>
</evidence>
<protein>
    <submittedName>
        <fullName evidence="5">Type IV pilus assembly protein PilB</fullName>
    </submittedName>
</protein>
<dbReference type="STRING" id="1121325.SAMN04515677_10760"/>
<dbReference type="Gene3D" id="3.40.50.300">
    <property type="entry name" value="P-loop containing nucleotide triphosphate hydrolases"/>
    <property type="match status" value="1"/>
</dbReference>
<reference evidence="5 6" key="1">
    <citation type="submission" date="2016-10" db="EMBL/GenBank/DDBJ databases">
        <authorList>
            <person name="de Groot N.N."/>
        </authorList>
    </citation>
    <scope>NUCLEOTIDE SEQUENCE [LARGE SCALE GENOMIC DNA]</scope>
    <source>
        <strain evidence="5 6">DSM 797</strain>
    </source>
</reference>
<dbReference type="PANTHER" id="PTHR30258:SF3">
    <property type="entry name" value="SLL1921 PROTEIN"/>
    <property type="match status" value="1"/>
</dbReference>
<dbReference type="PANTHER" id="PTHR30258">
    <property type="entry name" value="TYPE II SECRETION SYSTEM PROTEIN GSPE-RELATED"/>
    <property type="match status" value="1"/>
</dbReference>
<dbReference type="Pfam" id="PF00437">
    <property type="entry name" value="T2SSE"/>
    <property type="match status" value="1"/>
</dbReference>
<dbReference type="GO" id="GO:0005524">
    <property type="term" value="F:ATP binding"/>
    <property type="evidence" value="ECO:0007669"/>
    <property type="project" value="UniProtKB-KW"/>
</dbReference>
<keyword evidence="6" id="KW-1185">Reference proteome</keyword>
<dbReference type="RefSeq" id="WP_170827954.1">
    <property type="nucleotide sequence ID" value="NZ_FNGW01000007.1"/>
</dbReference>
<gene>
    <name evidence="5" type="ORF">SAMN04515677_10760</name>
</gene>
<dbReference type="CDD" id="cd01129">
    <property type="entry name" value="PulE-GspE-like"/>
    <property type="match status" value="1"/>
</dbReference>
<dbReference type="InterPro" id="IPR027417">
    <property type="entry name" value="P-loop_NTPase"/>
</dbReference>
<dbReference type="Proteomes" id="UP000199068">
    <property type="component" value="Unassembled WGS sequence"/>
</dbReference>
<name>A0A1G9RM33_9FIRM</name>
<evidence type="ECO:0000313" key="6">
    <source>
        <dbReference type="Proteomes" id="UP000199068"/>
    </source>
</evidence>
<dbReference type="SUPFAM" id="SSF52540">
    <property type="entry name" value="P-loop containing nucleoside triphosphate hydrolases"/>
    <property type="match status" value="1"/>
</dbReference>
<dbReference type="GO" id="GO:0016887">
    <property type="term" value="F:ATP hydrolysis activity"/>
    <property type="evidence" value="ECO:0007669"/>
    <property type="project" value="TreeGrafter"/>
</dbReference>
<dbReference type="InterPro" id="IPR001482">
    <property type="entry name" value="T2SS/T4SS_dom"/>
</dbReference>
<sequence>MIKIISKENILKCAIPIKLVSKYKVNVSKDEVIKSNSKILMQEKESDKNIHTKTHTENQTLDEGYARSIFKDILDKAVLQKASDIHIEPFENLIIIRFRIDGELKKIKEFPMNIYPYLSSVIKLEMSMDITEKRIPQDGRVDMVLNDDEIDIRASSMPTVYGEKIVLRILNRNSFLKKKEELGFSKDAIEKINNMMNKNIGILLITGATGSGKTTTVYSLLNELRYKNKNIMTIEEPVEYKMEGINQTPVSRKNGISFESGLRSILRQDPDIIMLGEIRDLETAKMAIRAATTGHLVISTLHTNDAISSISRLIDMQIPPYLISESLIGVISQRLVRKVCPICSKEVVKDNSIKSKVAVGCESCNDGYIGRTAIYEILEIDDNIRESIKQMNGYKEIKKLAKTNNMITFEESAKLLIKDKITTIEECSIAENLILVGD</sequence>
<comment type="similarity">
    <text evidence="1">Belongs to the GSP E family.</text>
</comment>
<dbReference type="PROSITE" id="PS00662">
    <property type="entry name" value="T2SP_E"/>
    <property type="match status" value="1"/>
</dbReference>
<evidence type="ECO:0000313" key="5">
    <source>
        <dbReference type="EMBL" id="SDM24352.1"/>
    </source>
</evidence>
<organism evidence="5 6">
    <name type="scientific">Romboutsia lituseburensis DSM 797</name>
    <dbReference type="NCBI Taxonomy" id="1121325"/>
    <lineage>
        <taxon>Bacteria</taxon>
        <taxon>Bacillati</taxon>
        <taxon>Bacillota</taxon>
        <taxon>Clostridia</taxon>
        <taxon>Peptostreptococcales</taxon>
        <taxon>Peptostreptococcaceae</taxon>
        <taxon>Romboutsia</taxon>
    </lineage>
</organism>
<evidence type="ECO:0000256" key="2">
    <source>
        <dbReference type="ARBA" id="ARBA00022741"/>
    </source>
</evidence>
<keyword evidence="2" id="KW-0547">Nucleotide-binding</keyword>
<dbReference type="AlphaFoldDB" id="A0A1G9RM33"/>
<dbReference type="GO" id="GO:0005886">
    <property type="term" value="C:plasma membrane"/>
    <property type="evidence" value="ECO:0007669"/>
    <property type="project" value="TreeGrafter"/>
</dbReference>
<feature type="domain" description="Bacterial type II secretion system protein E" evidence="4">
    <location>
        <begin position="266"/>
        <end position="280"/>
    </location>
</feature>
<dbReference type="InterPro" id="IPR003593">
    <property type="entry name" value="AAA+_ATPase"/>
</dbReference>
<accession>A0A1G9RM33</accession>
<evidence type="ECO:0000256" key="1">
    <source>
        <dbReference type="ARBA" id="ARBA00006611"/>
    </source>
</evidence>
<dbReference type="SMART" id="SM00382">
    <property type="entry name" value="AAA"/>
    <property type="match status" value="1"/>
</dbReference>
<evidence type="ECO:0000259" key="4">
    <source>
        <dbReference type="PROSITE" id="PS00662"/>
    </source>
</evidence>
<keyword evidence="3" id="KW-0067">ATP-binding</keyword>
<dbReference type="EMBL" id="FNGW01000007">
    <property type="protein sequence ID" value="SDM24352.1"/>
    <property type="molecule type" value="Genomic_DNA"/>
</dbReference>